<proteinExistence type="predicted"/>
<name>A0A974BW78_XENLA</name>
<dbReference type="Proteomes" id="UP000694892">
    <property type="component" value="Chromosome 9_10L"/>
</dbReference>
<accession>A0A974BW78</accession>
<dbReference type="AlphaFoldDB" id="A0A974BW78"/>
<protein>
    <submittedName>
        <fullName evidence="1">Uncharacterized protein</fullName>
    </submittedName>
</protein>
<evidence type="ECO:0000313" key="1">
    <source>
        <dbReference type="EMBL" id="OCT62139.1"/>
    </source>
</evidence>
<gene>
    <name evidence="1" type="ORF">XELAEV_18043223mg</name>
</gene>
<organism evidence="1 2">
    <name type="scientific">Xenopus laevis</name>
    <name type="common">African clawed frog</name>
    <dbReference type="NCBI Taxonomy" id="8355"/>
    <lineage>
        <taxon>Eukaryota</taxon>
        <taxon>Metazoa</taxon>
        <taxon>Chordata</taxon>
        <taxon>Craniata</taxon>
        <taxon>Vertebrata</taxon>
        <taxon>Euteleostomi</taxon>
        <taxon>Amphibia</taxon>
        <taxon>Batrachia</taxon>
        <taxon>Anura</taxon>
        <taxon>Pipoidea</taxon>
        <taxon>Pipidae</taxon>
        <taxon>Xenopodinae</taxon>
        <taxon>Xenopus</taxon>
        <taxon>Xenopus</taxon>
    </lineage>
</organism>
<reference evidence="2" key="1">
    <citation type="journal article" date="2016" name="Nature">
        <title>Genome evolution in the allotetraploid frog Xenopus laevis.</title>
        <authorList>
            <person name="Session A.M."/>
            <person name="Uno Y."/>
            <person name="Kwon T."/>
            <person name="Chapman J.A."/>
            <person name="Toyoda A."/>
            <person name="Takahashi S."/>
            <person name="Fukui A."/>
            <person name="Hikosaka A."/>
            <person name="Suzuki A."/>
            <person name="Kondo M."/>
            <person name="van Heeringen S.J."/>
            <person name="Quigley I."/>
            <person name="Heinz S."/>
            <person name="Ogino H."/>
            <person name="Ochi H."/>
            <person name="Hellsten U."/>
            <person name="Lyons J.B."/>
            <person name="Simakov O."/>
            <person name="Putnam N."/>
            <person name="Stites J."/>
            <person name="Kuroki Y."/>
            <person name="Tanaka T."/>
            <person name="Michiue T."/>
            <person name="Watanabe M."/>
            <person name="Bogdanovic O."/>
            <person name="Lister R."/>
            <person name="Georgiou G."/>
            <person name="Paranjpe S.S."/>
            <person name="van Kruijsbergen I."/>
            <person name="Shu S."/>
            <person name="Carlson J."/>
            <person name="Kinoshita T."/>
            <person name="Ohta Y."/>
            <person name="Mawaribuchi S."/>
            <person name="Jenkins J."/>
            <person name="Grimwood J."/>
            <person name="Schmutz J."/>
            <person name="Mitros T."/>
            <person name="Mozaffari S.V."/>
            <person name="Suzuki Y."/>
            <person name="Haramoto Y."/>
            <person name="Yamamoto T.S."/>
            <person name="Takagi C."/>
            <person name="Heald R."/>
            <person name="Miller K."/>
            <person name="Haudenschild C."/>
            <person name="Kitzman J."/>
            <person name="Nakayama T."/>
            <person name="Izutsu Y."/>
            <person name="Robert J."/>
            <person name="Fortriede J."/>
            <person name="Burns K."/>
            <person name="Lotay V."/>
            <person name="Karimi K."/>
            <person name="Yasuoka Y."/>
            <person name="Dichmann D.S."/>
            <person name="Flajnik M.F."/>
            <person name="Houston D.W."/>
            <person name="Shendure J."/>
            <person name="DuPasquier L."/>
            <person name="Vize P.D."/>
            <person name="Zorn A.M."/>
            <person name="Ito M."/>
            <person name="Marcotte E.M."/>
            <person name="Wallingford J.B."/>
            <person name="Ito Y."/>
            <person name="Asashima M."/>
            <person name="Ueno N."/>
            <person name="Matsuda Y."/>
            <person name="Veenstra G.J."/>
            <person name="Fujiyama A."/>
            <person name="Harland R.M."/>
            <person name="Taira M."/>
            <person name="Rokhsar D.S."/>
        </authorList>
    </citation>
    <scope>NUCLEOTIDE SEQUENCE [LARGE SCALE GENOMIC DNA]</scope>
    <source>
        <strain evidence="2">J</strain>
    </source>
</reference>
<dbReference type="EMBL" id="CM004482">
    <property type="protein sequence ID" value="OCT62139.1"/>
    <property type="molecule type" value="Genomic_DNA"/>
</dbReference>
<sequence length="86" mass="9897">MASQVQYTGVYLAPEDNVEKAENMKPSDRNDHFMEAGVKAMSQDRSLLSYTDVLTTLLTGDRQHQIHRSKVYFTWARAKGEFIWGE</sequence>
<evidence type="ECO:0000313" key="2">
    <source>
        <dbReference type="Proteomes" id="UP000694892"/>
    </source>
</evidence>